<name>A0ABW7N9I6_9BACT</name>
<dbReference type="RefSeq" id="WP_395417670.1">
    <property type="nucleotide sequence ID" value="NZ_JBIPKE010000017.1"/>
</dbReference>
<dbReference type="EMBL" id="JBIPKE010000017">
    <property type="protein sequence ID" value="MFH6984301.1"/>
    <property type="molecule type" value="Genomic_DNA"/>
</dbReference>
<reference evidence="3 4" key="1">
    <citation type="journal article" date="2013" name="Int. J. Syst. Evol. Microbiol.">
        <title>Marinoscillum luteum sp. nov., isolated from marine sediment.</title>
        <authorList>
            <person name="Cha I.T."/>
            <person name="Park S.J."/>
            <person name="Kim S.J."/>
            <person name="Kim J.G."/>
            <person name="Jung M.Y."/>
            <person name="Shin K.S."/>
            <person name="Kwon K.K."/>
            <person name="Yang S.H."/>
            <person name="Seo Y.S."/>
            <person name="Rhee S.K."/>
        </authorList>
    </citation>
    <scope>NUCLEOTIDE SEQUENCE [LARGE SCALE GENOMIC DNA]</scope>
    <source>
        <strain evidence="3 4">KCTC 23939</strain>
    </source>
</reference>
<accession>A0ABW7N9I6</accession>
<dbReference type="GO" id="GO:0032259">
    <property type="term" value="P:methylation"/>
    <property type="evidence" value="ECO:0007669"/>
    <property type="project" value="UniProtKB-KW"/>
</dbReference>
<dbReference type="Proteomes" id="UP001610063">
    <property type="component" value="Unassembled WGS sequence"/>
</dbReference>
<evidence type="ECO:0000313" key="4">
    <source>
        <dbReference type="Proteomes" id="UP001610063"/>
    </source>
</evidence>
<keyword evidence="4" id="KW-1185">Reference proteome</keyword>
<dbReference type="Gene3D" id="3.30.428.10">
    <property type="entry name" value="HIT-like"/>
    <property type="match status" value="1"/>
</dbReference>
<evidence type="ECO:0000259" key="2">
    <source>
        <dbReference type="PROSITE" id="PS51084"/>
    </source>
</evidence>
<dbReference type="PRINTS" id="PR00332">
    <property type="entry name" value="HISTRIAD"/>
</dbReference>
<gene>
    <name evidence="3" type="ORF">ACHKAR_12680</name>
</gene>
<dbReference type="EC" id="2.1.1.-" evidence="3"/>
<evidence type="ECO:0000313" key="3">
    <source>
        <dbReference type="EMBL" id="MFH6984301.1"/>
    </source>
</evidence>
<dbReference type="InterPro" id="IPR001310">
    <property type="entry name" value="Histidine_triad_HIT"/>
</dbReference>
<dbReference type="GO" id="GO:0008168">
    <property type="term" value="F:methyltransferase activity"/>
    <property type="evidence" value="ECO:0007669"/>
    <property type="project" value="UniProtKB-KW"/>
</dbReference>
<comment type="caution">
    <text evidence="3">The sequence shown here is derived from an EMBL/GenBank/DDBJ whole genome shotgun (WGS) entry which is preliminary data.</text>
</comment>
<evidence type="ECO:0000256" key="1">
    <source>
        <dbReference type="PROSITE-ProRule" id="PRU00464"/>
    </source>
</evidence>
<protein>
    <submittedName>
        <fullName evidence="3">HIT family protein</fullName>
        <ecNumber evidence="3">2.1.1.-</ecNumber>
    </submittedName>
</protein>
<keyword evidence="3" id="KW-0489">Methyltransferase</keyword>
<dbReference type="InterPro" id="IPR036265">
    <property type="entry name" value="HIT-like_sf"/>
</dbReference>
<keyword evidence="3" id="KW-0808">Transferase</keyword>
<proteinExistence type="predicted"/>
<sequence>MSSIFSRIVAREIPAHIVAEDENFLAFLDINPLVQGHTLVIPKQEVDYIFDLDDEVLAGLHIFAKKVARAIEAVVTCERIGVTVIGLEVPHAHVHLIPINAVNDMNFGKEKLSLGKEDLMEVAEKIKAAFTLAK</sequence>
<feature type="short sequence motif" description="Histidine triad motif" evidence="1">
    <location>
        <begin position="91"/>
        <end position="95"/>
    </location>
</feature>
<dbReference type="PANTHER" id="PTHR46648:SF1">
    <property type="entry name" value="ADENOSINE 5'-MONOPHOSPHORAMIDASE HNT1"/>
    <property type="match status" value="1"/>
</dbReference>
<dbReference type="Pfam" id="PF01230">
    <property type="entry name" value="HIT"/>
    <property type="match status" value="1"/>
</dbReference>
<organism evidence="3 4">
    <name type="scientific">Marinoscillum luteum</name>
    <dbReference type="NCBI Taxonomy" id="861051"/>
    <lineage>
        <taxon>Bacteria</taxon>
        <taxon>Pseudomonadati</taxon>
        <taxon>Bacteroidota</taxon>
        <taxon>Cytophagia</taxon>
        <taxon>Cytophagales</taxon>
        <taxon>Reichenbachiellaceae</taxon>
        <taxon>Marinoscillum</taxon>
    </lineage>
</organism>
<dbReference type="SUPFAM" id="SSF54197">
    <property type="entry name" value="HIT-like"/>
    <property type="match status" value="1"/>
</dbReference>
<dbReference type="InterPro" id="IPR011146">
    <property type="entry name" value="HIT-like"/>
</dbReference>
<dbReference type="PANTHER" id="PTHR46648">
    <property type="entry name" value="HIT FAMILY PROTEIN 1"/>
    <property type="match status" value="1"/>
</dbReference>
<feature type="domain" description="HIT" evidence="2">
    <location>
        <begin position="4"/>
        <end position="107"/>
    </location>
</feature>
<dbReference type="PROSITE" id="PS51084">
    <property type="entry name" value="HIT_2"/>
    <property type="match status" value="1"/>
</dbReference>